<dbReference type="AlphaFoldDB" id="A0A4P2VJT8"/>
<organism evidence="1 2">
    <name type="scientific">Fluviispira sanaruensis</name>
    <dbReference type="NCBI Taxonomy" id="2493639"/>
    <lineage>
        <taxon>Bacteria</taxon>
        <taxon>Pseudomonadati</taxon>
        <taxon>Bdellovibrionota</taxon>
        <taxon>Oligoflexia</taxon>
        <taxon>Silvanigrellales</taxon>
        <taxon>Silvanigrellaceae</taxon>
        <taxon>Fluviispira</taxon>
    </lineage>
</organism>
<reference evidence="1 2" key="1">
    <citation type="submission" date="2018-12" db="EMBL/GenBank/DDBJ databases">
        <title>Rubrispira sanarue gen. nov., sp., nov., a member of the order Silvanigrellales, isolated from a brackish lake in Hamamatsu Japan.</title>
        <authorList>
            <person name="Maejima Y."/>
            <person name="Iino T."/>
            <person name="Muraguchi Y."/>
            <person name="Fukuda K."/>
            <person name="Nojiri H."/>
            <person name="Ohkuma M."/>
            <person name="Moriuchi R."/>
            <person name="Dohra H."/>
            <person name="Kimbara K."/>
            <person name="Shintani M."/>
        </authorList>
    </citation>
    <scope>NUCLEOTIDE SEQUENCE [LARGE SCALE GENOMIC DNA]</scope>
    <source>
        <strain evidence="1 2">RF1110005</strain>
    </source>
</reference>
<accession>A0A4P2VJT8</accession>
<protein>
    <submittedName>
        <fullName evidence="1">Uncharacterized protein</fullName>
    </submittedName>
</protein>
<proteinExistence type="predicted"/>
<dbReference type="KEGG" id="sbf:JCM31447_05940"/>
<evidence type="ECO:0000313" key="2">
    <source>
        <dbReference type="Proteomes" id="UP000291236"/>
    </source>
</evidence>
<dbReference type="RefSeq" id="WP_130606352.1">
    <property type="nucleotide sequence ID" value="NZ_AP019368.1"/>
</dbReference>
<gene>
    <name evidence="1" type="ORF">JCM31447_05940</name>
</gene>
<dbReference type="OrthoDB" id="7872116at2"/>
<name>A0A4P2VJT8_FLUSA</name>
<keyword evidence="2" id="KW-1185">Reference proteome</keyword>
<dbReference type="EMBL" id="AP019368">
    <property type="protein sequence ID" value="BBH52154.1"/>
    <property type="molecule type" value="Genomic_DNA"/>
</dbReference>
<evidence type="ECO:0000313" key="1">
    <source>
        <dbReference type="EMBL" id="BBH52154.1"/>
    </source>
</evidence>
<dbReference type="Proteomes" id="UP000291236">
    <property type="component" value="Chromosome"/>
</dbReference>
<sequence length="318" mass="36891">MSLGMSGKSSSTDIKYDFSRGFGAQDFKTIDTSLWESLIDWINSLAKIEYKVIAKYYNKLKRYCKENLYLDKTLKLYFLFRIRLEFGIHPERNIESICFNVYIITSNLSKLKSIDQVMTNLYKCSNCIDPIDIHKLNNWDTKFFTDPKTYLSLQSLDSFIFLVHPIDNENFNKKEFIKIEESFKNNDALLTSVVSSKHRFFYKNVSLILAVPKQNVISTYNCKDKSSKLMTPTEVIDNTVLQNTEVIVCGRVGVSIHPRFPVSSEIKVIGVINVIDKNSVLSENEYQAIEKYSHKIKRKYNVPIIKIDGFLEKSKQIN</sequence>